<dbReference type="PANTHER" id="PTHR47076">
    <property type="entry name" value="NHL DOMAIN PROTEIN"/>
    <property type="match status" value="1"/>
</dbReference>
<sequence length="153" mass="18039">MANSQEKPLFMHAESDVDRVEYEDEVRGEGRGCFDLFCFKWGRFDDVDESDALLHRRSDEQTETWWKSKLNKLKQVSEKIAGPKWKNFIRKMGGYCHKQRKCRRNKFQYDADSYALNFDDGADNGGDDLLRNFSSRYAAPFEDDRQQRARSGM</sequence>
<keyword evidence="2" id="KW-1185">Reference proteome</keyword>
<proteinExistence type="predicted"/>
<evidence type="ECO:0000313" key="2">
    <source>
        <dbReference type="Proteomes" id="UP001472677"/>
    </source>
</evidence>
<evidence type="ECO:0000313" key="1">
    <source>
        <dbReference type="EMBL" id="KAK8595719.1"/>
    </source>
</evidence>
<name>A0ABR2G574_9ROSI</name>
<dbReference type="EMBL" id="JBBPBM010000002">
    <property type="protein sequence ID" value="KAK8595719.1"/>
    <property type="molecule type" value="Genomic_DNA"/>
</dbReference>
<dbReference type="PANTHER" id="PTHR47076:SF1">
    <property type="entry name" value="NHL DOMAIN PROTEIN"/>
    <property type="match status" value="1"/>
</dbReference>
<protein>
    <recommendedName>
        <fullName evidence="3">Stress induced protein</fullName>
    </recommendedName>
</protein>
<dbReference type="Proteomes" id="UP001472677">
    <property type="component" value="Unassembled WGS sequence"/>
</dbReference>
<reference evidence="1 2" key="1">
    <citation type="journal article" date="2024" name="G3 (Bethesda)">
        <title>Genome assembly of Hibiscus sabdariffa L. provides insights into metabolisms of medicinal natural products.</title>
        <authorList>
            <person name="Kim T."/>
        </authorList>
    </citation>
    <scope>NUCLEOTIDE SEQUENCE [LARGE SCALE GENOMIC DNA]</scope>
    <source>
        <strain evidence="1">TK-2024</strain>
        <tissue evidence="1">Old leaves</tissue>
    </source>
</reference>
<organism evidence="1 2">
    <name type="scientific">Hibiscus sabdariffa</name>
    <name type="common">roselle</name>
    <dbReference type="NCBI Taxonomy" id="183260"/>
    <lineage>
        <taxon>Eukaryota</taxon>
        <taxon>Viridiplantae</taxon>
        <taxon>Streptophyta</taxon>
        <taxon>Embryophyta</taxon>
        <taxon>Tracheophyta</taxon>
        <taxon>Spermatophyta</taxon>
        <taxon>Magnoliopsida</taxon>
        <taxon>eudicotyledons</taxon>
        <taxon>Gunneridae</taxon>
        <taxon>Pentapetalae</taxon>
        <taxon>rosids</taxon>
        <taxon>malvids</taxon>
        <taxon>Malvales</taxon>
        <taxon>Malvaceae</taxon>
        <taxon>Malvoideae</taxon>
        <taxon>Hibiscus</taxon>
    </lineage>
</organism>
<gene>
    <name evidence="1" type="ORF">V6N12_064230</name>
</gene>
<accession>A0ABR2G574</accession>
<evidence type="ECO:0008006" key="3">
    <source>
        <dbReference type="Google" id="ProtNLM"/>
    </source>
</evidence>
<comment type="caution">
    <text evidence="1">The sequence shown here is derived from an EMBL/GenBank/DDBJ whole genome shotgun (WGS) entry which is preliminary data.</text>
</comment>